<keyword evidence="3 6" id="KW-0479">Metal-binding</keyword>
<keyword evidence="4 6" id="KW-0408">Iron</keyword>
<dbReference type="OrthoDB" id="9778883at2"/>
<dbReference type="SMART" id="SM00729">
    <property type="entry name" value="Elp3"/>
    <property type="match status" value="1"/>
</dbReference>
<evidence type="ECO:0000256" key="1">
    <source>
        <dbReference type="ARBA" id="ARBA00022485"/>
    </source>
</evidence>
<evidence type="ECO:0000256" key="2">
    <source>
        <dbReference type="ARBA" id="ARBA00022691"/>
    </source>
</evidence>
<dbReference type="Proteomes" id="UP000400924">
    <property type="component" value="Unassembled WGS sequence"/>
</dbReference>
<feature type="binding site" evidence="6">
    <location>
        <position position="94"/>
    </location>
    <ligand>
        <name>[4Fe-4S] cluster</name>
        <dbReference type="ChEBI" id="CHEBI:49883"/>
        <note>4Fe-4S-S-AdoMet</note>
    </ligand>
</feature>
<dbReference type="SFLD" id="SFLDS00029">
    <property type="entry name" value="Radical_SAM"/>
    <property type="match status" value="1"/>
</dbReference>
<dbReference type="InterPro" id="IPR034457">
    <property type="entry name" value="Organic_radical-activating"/>
</dbReference>
<dbReference type="GO" id="GO:0003824">
    <property type="term" value="F:catalytic activity"/>
    <property type="evidence" value="ECO:0007669"/>
    <property type="project" value="InterPro"/>
</dbReference>
<name>A0A5N8XG51_9ACTN</name>
<gene>
    <name evidence="8" type="ORF">FNH08_15010</name>
</gene>
<reference evidence="8 9" key="1">
    <citation type="submission" date="2019-07" db="EMBL/GenBank/DDBJ databases">
        <title>New species of Amycolatopsis and Streptomyces.</title>
        <authorList>
            <person name="Duangmal K."/>
            <person name="Teo W.F.A."/>
            <person name="Lipun K."/>
        </authorList>
    </citation>
    <scope>NUCLEOTIDE SEQUENCE [LARGE SCALE GENOMIC DNA]</scope>
    <source>
        <strain evidence="8 9">NBRC 106415</strain>
    </source>
</reference>
<protein>
    <submittedName>
        <fullName evidence="8">Radical SAM protein</fullName>
    </submittedName>
</protein>
<accession>A0A5N8XG51</accession>
<dbReference type="EMBL" id="VJZC01000084">
    <property type="protein sequence ID" value="MPY58432.1"/>
    <property type="molecule type" value="Genomic_DNA"/>
</dbReference>
<dbReference type="SUPFAM" id="SSF102114">
    <property type="entry name" value="Radical SAM enzymes"/>
    <property type="match status" value="1"/>
</dbReference>
<evidence type="ECO:0000259" key="7">
    <source>
        <dbReference type="SMART" id="SM00729"/>
    </source>
</evidence>
<evidence type="ECO:0000256" key="5">
    <source>
        <dbReference type="ARBA" id="ARBA00023014"/>
    </source>
</evidence>
<dbReference type="PANTHER" id="PTHR30352">
    <property type="entry name" value="PYRUVATE FORMATE-LYASE-ACTIVATING ENZYME"/>
    <property type="match status" value="1"/>
</dbReference>
<keyword evidence="9" id="KW-1185">Reference proteome</keyword>
<dbReference type="Gene3D" id="3.20.20.70">
    <property type="entry name" value="Aldolase class I"/>
    <property type="match status" value="1"/>
</dbReference>
<evidence type="ECO:0000256" key="4">
    <source>
        <dbReference type="ARBA" id="ARBA00023004"/>
    </source>
</evidence>
<dbReference type="InterPro" id="IPR016431">
    <property type="entry name" value="Pyrv-formate_lyase-activ_prd"/>
</dbReference>
<feature type="binding site" evidence="6">
    <location>
        <position position="101"/>
    </location>
    <ligand>
        <name>[4Fe-4S] cluster</name>
        <dbReference type="ChEBI" id="CHEBI:49883"/>
        <note>4Fe-4S-S-AdoMet</note>
    </ligand>
</feature>
<keyword evidence="1" id="KW-0004">4Fe-4S</keyword>
<keyword evidence="2 6" id="KW-0949">S-adenosyl-L-methionine</keyword>
<keyword evidence="5 6" id="KW-0411">Iron-sulfur</keyword>
<dbReference type="PIRSF" id="PIRSF004869">
    <property type="entry name" value="PflX_prd"/>
    <property type="match status" value="1"/>
</dbReference>
<dbReference type="InterPro" id="IPR007197">
    <property type="entry name" value="rSAM"/>
</dbReference>
<dbReference type="InterPro" id="IPR013785">
    <property type="entry name" value="Aldolase_TIM"/>
</dbReference>
<dbReference type="SFLD" id="SFLDG01101">
    <property type="entry name" value="Uncharacterised_Radical_SAM_Su"/>
    <property type="match status" value="1"/>
</dbReference>
<dbReference type="CDD" id="cd01335">
    <property type="entry name" value="Radical_SAM"/>
    <property type="match status" value="1"/>
</dbReference>
<dbReference type="GO" id="GO:0051539">
    <property type="term" value="F:4 iron, 4 sulfur cluster binding"/>
    <property type="evidence" value="ECO:0007669"/>
    <property type="project" value="UniProtKB-KW"/>
</dbReference>
<feature type="domain" description="Elp3/MiaA/NifB-like radical SAM core" evidence="7">
    <location>
        <begin position="84"/>
        <end position="286"/>
    </location>
</feature>
<proteinExistence type="predicted"/>
<dbReference type="PANTHER" id="PTHR30352:SF5">
    <property type="entry name" value="PYRUVATE FORMATE-LYASE 1-ACTIVATING ENZYME"/>
    <property type="match status" value="1"/>
</dbReference>
<dbReference type="InterPro" id="IPR058240">
    <property type="entry name" value="rSAM_sf"/>
</dbReference>
<comment type="cofactor">
    <cofactor evidence="6">
        <name>[4Fe-4S] cluster</name>
        <dbReference type="ChEBI" id="CHEBI:49883"/>
    </cofactor>
    <text evidence="6">Binds 1 [4Fe-4S] cluster. The cluster is coordinated with 3 cysteines and an exchangeable S-adenosyl-L-methionine.</text>
</comment>
<evidence type="ECO:0000256" key="6">
    <source>
        <dbReference type="PIRSR" id="PIRSR004869-50"/>
    </source>
</evidence>
<dbReference type="InterPro" id="IPR006638">
    <property type="entry name" value="Elp3/MiaA/NifB-like_rSAM"/>
</dbReference>
<evidence type="ECO:0000256" key="3">
    <source>
        <dbReference type="ARBA" id="ARBA00022723"/>
    </source>
</evidence>
<sequence length="352" mass="37887">MTSRHGADEARPVWRPALFAEPSGNGRVRCTLCPFRCDLADGRTGVCRVRRNRSGVLETATFTAAATHLDAVERKPLYHVRPGSRVLTVAGPGCTFRCDYCVNHRLSQYGRADGSSWRGAPADAAALAARAAEEGAALGLSYSEPGLAPELTLALAEEAEPLGVPIVWKSNGFLTRHAIRRVAPVLLAVNIDVKAADEAAHLRLTGAPLRPVLDAVELFREEGVWVEVSTPLVPGVSDEPGQLGAIARTLAAVDPALPWHLLRFTPDFRMTAESPTAPSALRTGRDIGEEAGLLHVYVERALGEEGRTTRCPSCRSPLVRRGLWSTTLNEMSSDACARCAHPVPGRWGRNDD</sequence>
<dbReference type="GO" id="GO:0046872">
    <property type="term" value="F:metal ion binding"/>
    <property type="evidence" value="ECO:0007669"/>
    <property type="project" value="UniProtKB-KW"/>
</dbReference>
<evidence type="ECO:0000313" key="9">
    <source>
        <dbReference type="Proteomes" id="UP000400924"/>
    </source>
</evidence>
<organism evidence="8 9">
    <name type="scientific">Streptomyces spongiae</name>
    <dbReference type="NCBI Taxonomy" id="565072"/>
    <lineage>
        <taxon>Bacteria</taxon>
        <taxon>Bacillati</taxon>
        <taxon>Actinomycetota</taxon>
        <taxon>Actinomycetes</taxon>
        <taxon>Kitasatosporales</taxon>
        <taxon>Streptomycetaceae</taxon>
        <taxon>Streptomyces</taxon>
    </lineage>
</organism>
<dbReference type="AlphaFoldDB" id="A0A5N8XG51"/>
<dbReference type="InterPro" id="IPR027596">
    <property type="entry name" value="AmmeMemoSam_rS"/>
</dbReference>
<comment type="caution">
    <text evidence="8">The sequence shown here is derived from an EMBL/GenBank/DDBJ whole genome shotgun (WGS) entry which is preliminary data.</text>
</comment>
<feature type="binding site" evidence="6">
    <location>
        <position position="98"/>
    </location>
    <ligand>
        <name>[4Fe-4S] cluster</name>
        <dbReference type="ChEBI" id="CHEBI:49883"/>
        <note>4Fe-4S-S-AdoMet</note>
    </ligand>
</feature>
<evidence type="ECO:0000313" key="8">
    <source>
        <dbReference type="EMBL" id="MPY58432.1"/>
    </source>
</evidence>
<dbReference type="Pfam" id="PF04055">
    <property type="entry name" value="Radical_SAM"/>
    <property type="match status" value="1"/>
</dbReference>